<dbReference type="FunFam" id="1.20.910.10:FF:000001">
    <property type="entry name" value="Heme oxygenase 1"/>
    <property type="match status" value="1"/>
</dbReference>
<evidence type="ECO:0000313" key="12">
    <source>
        <dbReference type="Proteomes" id="UP000729701"/>
    </source>
</evidence>
<keyword evidence="3" id="KW-0602">Photosynthesis</keyword>
<gene>
    <name evidence="11" type="ORF">KME60_04885</name>
</gene>
<name>A0A951UQU4_9CYAN</name>
<organism evidence="11 12">
    <name type="scientific">Cyanomargarita calcarea GSE-NOS-MK-12-04C</name>
    <dbReference type="NCBI Taxonomy" id="2839659"/>
    <lineage>
        <taxon>Bacteria</taxon>
        <taxon>Bacillati</taxon>
        <taxon>Cyanobacteriota</taxon>
        <taxon>Cyanophyceae</taxon>
        <taxon>Nostocales</taxon>
        <taxon>Cyanomargaritaceae</taxon>
        <taxon>Cyanomargarita</taxon>
    </lineage>
</organism>
<dbReference type="GO" id="GO:0006979">
    <property type="term" value="P:response to oxidative stress"/>
    <property type="evidence" value="ECO:0007669"/>
    <property type="project" value="TreeGrafter"/>
</dbReference>
<dbReference type="GO" id="GO:0006788">
    <property type="term" value="P:heme oxidation"/>
    <property type="evidence" value="ECO:0007669"/>
    <property type="project" value="InterPro"/>
</dbReference>
<evidence type="ECO:0000256" key="4">
    <source>
        <dbReference type="ARBA" id="ARBA00022617"/>
    </source>
</evidence>
<dbReference type="GO" id="GO:0046872">
    <property type="term" value="F:metal ion binding"/>
    <property type="evidence" value="ECO:0007669"/>
    <property type="project" value="UniProtKB-KW"/>
</dbReference>
<feature type="binding site" evidence="9">
    <location>
        <position position="125"/>
    </location>
    <ligand>
        <name>heme b</name>
        <dbReference type="ChEBI" id="CHEBI:60344"/>
    </ligand>
</feature>
<reference evidence="11" key="2">
    <citation type="journal article" date="2022" name="Microbiol. Resour. Announc.">
        <title>Metagenome Sequencing to Explore Phylogenomics of Terrestrial Cyanobacteria.</title>
        <authorList>
            <person name="Ward R.D."/>
            <person name="Stajich J.E."/>
            <person name="Johansen J.R."/>
            <person name="Huntemann M."/>
            <person name="Clum A."/>
            <person name="Foster B."/>
            <person name="Foster B."/>
            <person name="Roux S."/>
            <person name="Palaniappan K."/>
            <person name="Varghese N."/>
            <person name="Mukherjee S."/>
            <person name="Reddy T.B.K."/>
            <person name="Daum C."/>
            <person name="Copeland A."/>
            <person name="Chen I.A."/>
            <person name="Ivanova N.N."/>
            <person name="Kyrpides N.C."/>
            <person name="Shapiro N."/>
            <person name="Eloe-Fadrosh E.A."/>
            <person name="Pietrasiak N."/>
        </authorList>
    </citation>
    <scope>NUCLEOTIDE SEQUENCE</scope>
    <source>
        <strain evidence="11">GSE-NOS-MK-12-04C</strain>
    </source>
</reference>
<evidence type="ECO:0000256" key="6">
    <source>
        <dbReference type="ARBA" id="ARBA00023002"/>
    </source>
</evidence>
<evidence type="ECO:0000313" key="11">
    <source>
        <dbReference type="EMBL" id="MBW4666778.1"/>
    </source>
</evidence>
<dbReference type="Pfam" id="PF01126">
    <property type="entry name" value="Heme_oxygenase"/>
    <property type="match status" value="1"/>
</dbReference>
<keyword evidence="6" id="KW-0560">Oxidoreductase</keyword>
<dbReference type="Gene3D" id="1.20.910.10">
    <property type="entry name" value="Heme oxygenase-like"/>
    <property type="match status" value="1"/>
</dbReference>
<dbReference type="GO" id="GO:0020037">
    <property type="term" value="F:heme binding"/>
    <property type="evidence" value="ECO:0007669"/>
    <property type="project" value="TreeGrafter"/>
</dbReference>
<evidence type="ECO:0000256" key="10">
    <source>
        <dbReference type="PIRSR" id="PIRSR000343-2"/>
    </source>
</evidence>
<dbReference type="PANTHER" id="PTHR10720:SF0">
    <property type="entry name" value="HEME OXYGENASE"/>
    <property type="match status" value="1"/>
</dbReference>
<feature type="binding site" evidence="9">
    <location>
        <position position="173"/>
    </location>
    <ligand>
        <name>heme b</name>
        <dbReference type="ChEBI" id="CHEBI:60344"/>
    </ligand>
</feature>
<dbReference type="PIRSF" id="PIRSF000343">
    <property type="entry name" value="Haem_Oase"/>
    <property type="match status" value="1"/>
</dbReference>
<dbReference type="GO" id="GO:0004392">
    <property type="term" value="F:heme oxygenase (decyclizing) activity"/>
    <property type="evidence" value="ECO:0007669"/>
    <property type="project" value="UniProtKB-EC"/>
</dbReference>
<dbReference type="GO" id="GO:0015979">
    <property type="term" value="P:photosynthesis"/>
    <property type="evidence" value="ECO:0007669"/>
    <property type="project" value="UniProtKB-KW"/>
</dbReference>
<dbReference type="InterPro" id="IPR016084">
    <property type="entry name" value="Haem_Oase-like_multi-hlx"/>
</dbReference>
<dbReference type="AlphaFoldDB" id="A0A951UQU4"/>
<evidence type="ECO:0000256" key="5">
    <source>
        <dbReference type="ARBA" id="ARBA00022723"/>
    </source>
</evidence>
<evidence type="ECO:0000256" key="8">
    <source>
        <dbReference type="ARBA" id="ARBA00048328"/>
    </source>
</evidence>
<reference evidence="11" key="1">
    <citation type="submission" date="2021-05" db="EMBL/GenBank/DDBJ databases">
        <authorList>
            <person name="Pietrasiak N."/>
            <person name="Ward R."/>
            <person name="Stajich J.E."/>
            <person name="Kurbessoian T."/>
        </authorList>
    </citation>
    <scope>NUCLEOTIDE SEQUENCE</scope>
    <source>
        <strain evidence="11">GSE-NOS-MK-12-04C</strain>
    </source>
</reference>
<evidence type="ECO:0000256" key="2">
    <source>
        <dbReference type="ARBA" id="ARBA00012360"/>
    </source>
</evidence>
<comment type="caution">
    <text evidence="11">The sequence shown here is derived from an EMBL/GenBank/DDBJ whole genome shotgun (WGS) entry which is preliminary data.</text>
</comment>
<evidence type="ECO:0000256" key="1">
    <source>
        <dbReference type="ARBA" id="ARBA00006134"/>
    </source>
</evidence>
<evidence type="ECO:0000256" key="3">
    <source>
        <dbReference type="ARBA" id="ARBA00022531"/>
    </source>
</evidence>
<dbReference type="CDD" id="cd19165">
    <property type="entry name" value="HemeO"/>
    <property type="match status" value="1"/>
</dbReference>
<comment type="similarity">
    <text evidence="1">Belongs to the heme oxygenase family.</text>
</comment>
<dbReference type="PRINTS" id="PR00088">
    <property type="entry name" value="HAEMOXYGNASE"/>
</dbReference>
<proteinExistence type="inferred from homology"/>
<protein>
    <recommendedName>
        <fullName evidence="2">heme oxygenase (biliverdin-producing)</fullName>
        <ecNumber evidence="2">1.14.14.18</ecNumber>
    </recommendedName>
</protein>
<dbReference type="EC" id="1.14.14.18" evidence="2"/>
<dbReference type="InterPro" id="IPR016053">
    <property type="entry name" value="Haem_Oase-like"/>
</dbReference>
<keyword evidence="4 9" id="KW-0349">Heme</keyword>
<evidence type="ECO:0000256" key="9">
    <source>
        <dbReference type="PIRSR" id="PIRSR000343-1"/>
    </source>
</evidence>
<keyword evidence="7 10" id="KW-0408">Iron</keyword>
<dbReference type="Proteomes" id="UP000729701">
    <property type="component" value="Unassembled WGS sequence"/>
</dbReference>
<dbReference type="GO" id="GO:0042167">
    <property type="term" value="P:heme catabolic process"/>
    <property type="evidence" value="ECO:0007669"/>
    <property type="project" value="TreeGrafter"/>
</dbReference>
<dbReference type="InterPro" id="IPR002051">
    <property type="entry name" value="Haem_Oase"/>
</dbReference>
<sequence>MSNNLASKLRSGTQQAHTAAENVGFTKCFLKGVVDRGIFAEFLCNLYYLYSALEAAIKNHLDHPAIGALYFPELNRKASLEKDMEFYYGKDWQKHLAPLKATQTYIARIHQLSANAPELLLGHTYTRYMGDLSGGQMFQKIAQSALQLEGSEGTSFYNFEQIPDKKAFKDKYRQTLDSLPIDDVTALRIVVEANYAFDLNMQMAKELDTHLIQAIGQEMFNNLTHPNNPGSTEMATSQG</sequence>
<evidence type="ECO:0000256" key="7">
    <source>
        <dbReference type="ARBA" id="ARBA00023004"/>
    </source>
</evidence>
<accession>A0A951UQU4</accession>
<comment type="catalytic activity">
    <reaction evidence="8">
        <text>heme b + 3 reduced [NADPH--hemoprotein reductase] + 3 O2 = biliverdin IXalpha + CO + Fe(2+) + 3 oxidized [NADPH--hemoprotein reductase] + 3 H2O + H(+)</text>
        <dbReference type="Rhea" id="RHEA:21764"/>
        <dbReference type="Rhea" id="RHEA-COMP:11964"/>
        <dbReference type="Rhea" id="RHEA-COMP:11965"/>
        <dbReference type="ChEBI" id="CHEBI:15377"/>
        <dbReference type="ChEBI" id="CHEBI:15378"/>
        <dbReference type="ChEBI" id="CHEBI:15379"/>
        <dbReference type="ChEBI" id="CHEBI:17245"/>
        <dbReference type="ChEBI" id="CHEBI:29033"/>
        <dbReference type="ChEBI" id="CHEBI:57618"/>
        <dbReference type="ChEBI" id="CHEBI:57991"/>
        <dbReference type="ChEBI" id="CHEBI:58210"/>
        <dbReference type="ChEBI" id="CHEBI:60344"/>
        <dbReference type="EC" id="1.14.14.18"/>
    </reaction>
</comment>
<dbReference type="SUPFAM" id="SSF48613">
    <property type="entry name" value="Heme oxygenase-like"/>
    <property type="match status" value="1"/>
</dbReference>
<feature type="binding site" description="axial binding residue" evidence="10">
    <location>
        <position position="17"/>
    </location>
    <ligand>
        <name>heme b</name>
        <dbReference type="ChEBI" id="CHEBI:60344"/>
    </ligand>
    <ligandPart>
        <name>Fe</name>
        <dbReference type="ChEBI" id="CHEBI:18248"/>
    </ligandPart>
</feature>
<dbReference type="EMBL" id="JAHHGZ010000004">
    <property type="protein sequence ID" value="MBW4666778.1"/>
    <property type="molecule type" value="Genomic_DNA"/>
</dbReference>
<dbReference type="PANTHER" id="PTHR10720">
    <property type="entry name" value="HEME OXYGENASE"/>
    <property type="match status" value="1"/>
</dbReference>
<feature type="binding site" evidence="9">
    <location>
        <position position="10"/>
    </location>
    <ligand>
        <name>heme b</name>
        <dbReference type="ChEBI" id="CHEBI:60344"/>
    </ligand>
</feature>
<keyword evidence="5 10" id="KW-0479">Metal-binding</keyword>